<feature type="domain" description="VOC" evidence="1">
    <location>
        <begin position="4"/>
        <end position="129"/>
    </location>
</feature>
<evidence type="ECO:0000313" key="2">
    <source>
        <dbReference type="EMBL" id="MFC7599679.1"/>
    </source>
</evidence>
<accession>A0ABW2SVM5</accession>
<dbReference type="RefSeq" id="WP_343963696.1">
    <property type="nucleotide sequence ID" value="NZ_BAAAGK010000018.1"/>
</dbReference>
<protein>
    <submittedName>
        <fullName evidence="2">VOC family protein</fullName>
    </submittedName>
</protein>
<dbReference type="InterPro" id="IPR037523">
    <property type="entry name" value="VOC_core"/>
</dbReference>
<name>A0ABW2SVM5_9ACTN</name>
<dbReference type="Gene3D" id="3.10.180.10">
    <property type="entry name" value="2,3-Dihydroxybiphenyl 1,2-Dioxygenase, domain 1"/>
    <property type="match status" value="1"/>
</dbReference>
<dbReference type="InterPro" id="IPR029068">
    <property type="entry name" value="Glyas_Bleomycin-R_OHBP_Dase"/>
</dbReference>
<evidence type="ECO:0000259" key="1">
    <source>
        <dbReference type="PROSITE" id="PS51819"/>
    </source>
</evidence>
<evidence type="ECO:0000313" key="3">
    <source>
        <dbReference type="Proteomes" id="UP001596514"/>
    </source>
</evidence>
<reference evidence="3" key="1">
    <citation type="journal article" date="2019" name="Int. J. Syst. Evol. Microbiol.">
        <title>The Global Catalogue of Microorganisms (GCM) 10K type strain sequencing project: providing services to taxonomists for standard genome sequencing and annotation.</title>
        <authorList>
            <consortium name="The Broad Institute Genomics Platform"/>
            <consortium name="The Broad Institute Genome Sequencing Center for Infectious Disease"/>
            <person name="Wu L."/>
            <person name="Ma J."/>
        </authorList>
    </citation>
    <scope>NUCLEOTIDE SEQUENCE [LARGE SCALE GENOMIC DNA]</scope>
    <source>
        <strain evidence="3">JCM 10083</strain>
    </source>
</reference>
<dbReference type="SUPFAM" id="SSF54593">
    <property type="entry name" value="Glyoxalase/Bleomycin resistance protein/Dihydroxybiphenyl dioxygenase"/>
    <property type="match status" value="1"/>
</dbReference>
<comment type="caution">
    <text evidence="2">The sequence shown here is derived from an EMBL/GenBank/DDBJ whole genome shotgun (WGS) entry which is preliminary data.</text>
</comment>
<dbReference type="PROSITE" id="PS51819">
    <property type="entry name" value="VOC"/>
    <property type="match status" value="1"/>
</dbReference>
<dbReference type="EMBL" id="JBHTEE010000001">
    <property type="protein sequence ID" value="MFC7599679.1"/>
    <property type="molecule type" value="Genomic_DNA"/>
</dbReference>
<dbReference type="Proteomes" id="UP001596514">
    <property type="component" value="Unassembled WGS sequence"/>
</dbReference>
<proteinExistence type="predicted"/>
<sequence length="131" mass="14482">MIINPRLTVLYVSDQSRTLEFLTETLGFELAADVPYGDDRRWVEVRPPGAQTCVALAAVEPAVLETLRAQAGRMTHGWFDCDDLDATCADLRTRGVEIVVEPQAASWREGGRWAQIAGHDGNLYGLTEHGR</sequence>
<keyword evidence="3" id="KW-1185">Reference proteome</keyword>
<dbReference type="Pfam" id="PF00903">
    <property type="entry name" value="Glyoxalase"/>
    <property type="match status" value="1"/>
</dbReference>
<dbReference type="InterPro" id="IPR004360">
    <property type="entry name" value="Glyas_Fos-R_dOase_dom"/>
</dbReference>
<organism evidence="2 3">
    <name type="scientific">Streptosporangium amethystogenes subsp. fukuiense</name>
    <dbReference type="NCBI Taxonomy" id="698418"/>
    <lineage>
        <taxon>Bacteria</taxon>
        <taxon>Bacillati</taxon>
        <taxon>Actinomycetota</taxon>
        <taxon>Actinomycetes</taxon>
        <taxon>Streptosporangiales</taxon>
        <taxon>Streptosporangiaceae</taxon>
        <taxon>Streptosporangium</taxon>
    </lineage>
</organism>
<dbReference type="PANTHER" id="PTHR36437:SF2">
    <property type="entry name" value="GLYOXALASE_BLEOMYCIN RESISTANCE PROTEIN_DIOXYGENASE"/>
    <property type="match status" value="1"/>
</dbReference>
<dbReference type="PANTHER" id="PTHR36437">
    <property type="entry name" value="GLYOXALASE/BLEOMYCIN RESISTANCE PROTEIN/DIOXYGENASE"/>
    <property type="match status" value="1"/>
</dbReference>
<gene>
    <name evidence="2" type="ORF">ACFQVD_06105</name>
</gene>